<reference evidence="1" key="1">
    <citation type="submission" date="2021-06" db="EMBL/GenBank/DDBJ databases">
        <authorList>
            <person name="Kallberg Y."/>
            <person name="Tangrot J."/>
            <person name="Rosling A."/>
        </authorList>
    </citation>
    <scope>NUCLEOTIDE SEQUENCE</scope>
    <source>
        <strain evidence="1">AU212A</strain>
    </source>
</reference>
<proteinExistence type="predicted"/>
<keyword evidence="2" id="KW-1185">Reference proteome</keyword>
<organism evidence="1 2">
    <name type="scientific">Scutellospora calospora</name>
    <dbReference type="NCBI Taxonomy" id="85575"/>
    <lineage>
        <taxon>Eukaryota</taxon>
        <taxon>Fungi</taxon>
        <taxon>Fungi incertae sedis</taxon>
        <taxon>Mucoromycota</taxon>
        <taxon>Glomeromycotina</taxon>
        <taxon>Glomeromycetes</taxon>
        <taxon>Diversisporales</taxon>
        <taxon>Gigasporaceae</taxon>
        <taxon>Scutellospora</taxon>
    </lineage>
</organism>
<accession>A0ACA9KZ73</accession>
<comment type="caution">
    <text evidence="1">The sequence shown here is derived from an EMBL/GenBank/DDBJ whole genome shotgun (WGS) entry which is preliminary data.</text>
</comment>
<evidence type="ECO:0000313" key="1">
    <source>
        <dbReference type="EMBL" id="CAG8501968.1"/>
    </source>
</evidence>
<gene>
    <name evidence="1" type="ORF">SCALOS_LOCUS3281</name>
</gene>
<evidence type="ECO:0000313" key="2">
    <source>
        <dbReference type="Proteomes" id="UP000789860"/>
    </source>
</evidence>
<dbReference type="Proteomes" id="UP000789860">
    <property type="component" value="Unassembled WGS sequence"/>
</dbReference>
<name>A0ACA9KZ73_9GLOM</name>
<dbReference type="EMBL" id="CAJVPM010003487">
    <property type="protein sequence ID" value="CAG8501968.1"/>
    <property type="molecule type" value="Genomic_DNA"/>
</dbReference>
<sequence>MKAFVNTVVQIPSGFALPLSTQEESLIPCKCTNDNVNDEEDKEGNSFTESTTYDNSDNV</sequence>
<protein>
    <submittedName>
        <fullName evidence="1">8997_t:CDS:1</fullName>
    </submittedName>
</protein>